<keyword evidence="1 2" id="KW-0175">Coiled coil</keyword>
<keyword evidence="4" id="KW-0472">Membrane</keyword>
<feature type="region of interest" description="Disordered" evidence="3">
    <location>
        <begin position="117"/>
        <end position="137"/>
    </location>
</feature>
<organism evidence="6 7">
    <name type="scientific">Coemansia brasiliensis</name>
    <dbReference type="NCBI Taxonomy" id="2650707"/>
    <lineage>
        <taxon>Eukaryota</taxon>
        <taxon>Fungi</taxon>
        <taxon>Fungi incertae sedis</taxon>
        <taxon>Zoopagomycota</taxon>
        <taxon>Kickxellomycotina</taxon>
        <taxon>Kickxellomycetes</taxon>
        <taxon>Kickxellales</taxon>
        <taxon>Kickxellaceae</taxon>
        <taxon>Coemansia</taxon>
    </lineage>
</organism>
<evidence type="ECO:0000256" key="3">
    <source>
        <dbReference type="SAM" id="MobiDB-lite"/>
    </source>
</evidence>
<dbReference type="GO" id="GO:0006891">
    <property type="term" value="P:intra-Golgi vesicle-mediated transport"/>
    <property type="evidence" value="ECO:0007669"/>
    <property type="project" value="InterPro"/>
</dbReference>
<dbReference type="PANTHER" id="PTHR14043:SF2">
    <property type="entry name" value="HOMEOBOX PROTEIN CUT"/>
    <property type="match status" value="1"/>
</dbReference>
<evidence type="ECO:0000256" key="2">
    <source>
        <dbReference type="SAM" id="Coils"/>
    </source>
</evidence>
<dbReference type="PANTHER" id="PTHR14043">
    <property type="entry name" value="CCAAT DISPLACEMENT PROTEIN-RELATED"/>
    <property type="match status" value="1"/>
</dbReference>
<gene>
    <name evidence="6" type="ORF">IWW36_004036</name>
</gene>
<evidence type="ECO:0000259" key="5">
    <source>
        <dbReference type="Pfam" id="PF08172"/>
    </source>
</evidence>
<accession>A0A9W8I471</accession>
<evidence type="ECO:0000313" key="7">
    <source>
        <dbReference type="Proteomes" id="UP001139887"/>
    </source>
</evidence>
<dbReference type="OrthoDB" id="10257567at2759"/>
<protein>
    <recommendedName>
        <fullName evidence="5">CASP C-terminal domain-containing protein</fullName>
    </recommendedName>
</protein>
<dbReference type="AlphaFoldDB" id="A0A9W8I471"/>
<name>A0A9W8I471_9FUNG</name>
<sequence>RRADYDEIKRDLDIMKSVEFAVSDWGLGDTDMADQSAAVEEPLERLLVKRNKELENRLIDTKNQLTQSQQELYQLQSQLNKLEGELKQKTTLAERLESDLLSIDNQRSLSTEAAAVVRTSDEQPDGTTNASNNDIEMKPASNLLEIVTGQRDRFRKRNIELEDELRIQAASVSELNRQVEQVKQDNVRLYEEIKYLRSYTSSASHLNTDQQAPIGSTSVAAASSKFSSGNNHRIDMDTDVGAKYKGMYEESLNPFNAFHRREASRRVRSMGILDRLIYMVSSFVVSNRRARMAMLLYAALLHLLVLVILYRSMLQADTDIHPVVPP</sequence>
<feature type="domain" description="CASP C-terminal" evidence="5">
    <location>
        <begin position="74"/>
        <end position="313"/>
    </location>
</feature>
<evidence type="ECO:0000256" key="4">
    <source>
        <dbReference type="SAM" id="Phobius"/>
    </source>
</evidence>
<proteinExistence type="predicted"/>
<comment type="caution">
    <text evidence="6">The sequence shown here is derived from an EMBL/GenBank/DDBJ whole genome shotgun (WGS) entry which is preliminary data.</text>
</comment>
<feature type="coiled-coil region" evidence="2">
    <location>
        <begin position="44"/>
        <end position="99"/>
    </location>
</feature>
<dbReference type="Pfam" id="PF08172">
    <property type="entry name" value="CASP_C"/>
    <property type="match status" value="1"/>
</dbReference>
<feature type="non-terminal residue" evidence="6">
    <location>
        <position position="1"/>
    </location>
</feature>
<keyword evidence="4" id="KW-1133">Transmembrane helix</keyword>
<dbReference type="InterPro" id="IPR012955">
    <property type="entry name" value="CASP_C"/>
</dbReference>
<dbReference type="EMBL" id="JANBUW010000391">
    <property type="protein sequence ID" value="KAJ2847072.1"/>
    <property type="molecule type" value="Genomic_DNA"/>
</dbReference>
<feature type="compositionally biased region" description="Polar residues" evidence="3">
    <location>
        <begin position="125"/>
        <end position="134"/>
    </location>
</feature>
<reference evidence="6" key="1">
    <citation type="submission" date="2022-07" db="EMBL/GenBank/DDBJ databases">
        <title>Phylogenomic reconstructions and comparative analyses of Kickxellomycotina fungi.</title>
        <authorList>
            <person name="Reynolds N.K."/>
            <person name="Stajich J.E."/>
            <person name="Barry K."/>
            <person name="Grigoriev I.V."/>
            <person name="Crous P."/>
            <person name="Smith M.E."/>
        </authorList>
    </citation>
    <scope>NUCLEOTIDE SEQUENCE</scope>
    <source>
        <strain evidence="6">NRRL 1566</strain>
    </source>
</reference>
<evidence type="ECO:0000256" key="1">
    <source>
        <dbReference type="ARBA" id="ARBA00023054"/>
    </source>
</evidence>
<dbReference type="Proteomes" id="UP001139887">
    <property type="component" value="Unassembled WGS sequence"/>
</dbReference>
<keyword evidence="7" id="KW-1185">Reference proteome</keyword>
<evidence type="ECO:0000313" key="6">
    <source>
        <dbReference type="EMBL" id="KAJ2847072.1"/>
    </source>
</evidence>
<feature type="coiled-coil region" evidence="2">
    <location>
        <begin position="144"/>
        <end position="192"/>
    </location>
</feature>
<keyword evidence="4" id="KW-0812">Transmembrane</keyword>
<feature type="transmembrane region" description="Helical" evidence="4">
    <location>
        <begin position="292"/>
        <end position="310"/>
    </location>
</feature>
<dbReference type="GO" id="GO:0000139">
    <property type="term" value="C:Golgi membrane"/>
    <property type="evidence" value="ECO:0007669"/>
    <property type="project" value="InterPro"/>
</dbReference>